<keyword evidence="3" id="KW-0812">Transmembrane</keyword>
<dbReference type="InterPro" id="IPR043130">
    <property type="entry name" value="CDP-OH_PTrfase_TM_dom"/>
</dbReference>
<dbReference type="OrthoDB" id="9904at2157"/>
<evidence type="ECO:0000256" key="3">
    <source>
        <dbReference type="SAM" id="Phobius"/>
    </source>
</evidence>
<dbReference type="InterPro" id="IPR000462">
    <property type="entry name" value="CDP-OH_P_trans"/>
</dbReference>
<dbReference type="GO" id="GO:0016020">
    <property type="term" value="C:membrane"/>
    <property type="evidence" value="ECO:0007669"/>
    <property type="project" value="InterPro"/>
</dbReference>
<protein>
    <submittedName>
        <fullName evidence="4">Archaetidylinositol phosphate synthase</fullName>
        <ecNumber evidence="4">2.7.8.39</ecNumber>
    </submittedName>
</protein>
<dbReference type="InterPro" id="IPR048254">
    <property type="entry name" value="CDP_ALCOHOL_P_TRANSF_CS"/>
</dbReference>
<keyword evidence="1 2" id="KW-0808">Transferase</keyword>
<comment type="caution">
    <text evidence="4">The sequence shown here is derived from an EMBL/GenBank/DDBJ whole genome shotgun (WGS) entry which is preliminary data.</text>
</comment>
<feature type="transmembrane region" description="Helical" evidence="3">
    <location>
        <begin position="154"/>
        <end position="174"/>
    </location>
</feature>
<dbReference type="GO" id="GO:0008654">
    <property type="term" value="P:phospholipid biosynthetic process"/>
    <property type="evidence" value="ECO:0007669"/>
    <property type="project" value="InterPro"/>
</dbReference>
<accession>A0A8T4GW77</accession>
<proteinExistence type="inferred from homology"/>
<organism evidence="4 5">
    <name type="scientific">Halolamina salifodinae</name>
    <dbReference type="NCBI Taxonomy" id="1202767"/>
    <lineage>
        <taxon>Archaea</taxon>
        <taxon>Methanobacteriati</taxon>
        <taxon>Methanobacteriota</taxon>
        <taxon>Stenosarchaea group</taxon>
        <taxon>Halobacteria</taxon>
        <taxon>Halobacteriales</taxon>
        <taxon>Haloferacaceae</taxon>
    </lineage>
</organism>
<dbReference type="AlphaFoldDB" id="A0A8T4GW77"/>
<evidence type="ECO:0000313" key="4">
    <source>
        <dbReference type="EMBL" id="MBP1986700.1"/>
    </source>
</evidence>
<keyword evidence="3" id="KW-1133">Transmembrane helix</keyword>
<dbReference type="Proteomes" id="UP000823736">
    <property type="component" value="Unassembled WGS sequence"/>
</dbReference>
<feature type="transmembrane region" description="Helical" evidence="3">
    <location>
        <begin position="30"/>
        <end position="48"/>
    </location>
</feature>
<name>A0A8T4GW77_9EURY</name>
<gene>
    <name evidence="4" type="ORF">J2753_001194</name>
</gene>
<reference evidence="4" key="1">
    <citation type="submission" date="2021-03" db="EMBL/GenBank/DDBJ databases">
        <title>Genomic Encyclopedia of Type Strains, Phase IV (KMG-IV): sequencing the most valuable type-strain genomes for metagenomic binning, comparative biology and taxonomic classification.</title>
        <authorList>
            <person name="Goeker M."/>
        </authorList>
    </citation>
    <scope>NUCLEOTIDE SEQUENCE</scope>
    <source>
        <strain evidence="4">DSM 26232</strain>
    </source>
</reference>
<evidence type="ECO:0000313" key="5">
    <source>
        <dbReference type="Proteomes" id="UP000823736"/>
    </source>
</evidence>
<feature type="transmembrane region" description="Helical" evidence="3">
    <location>
        <begin position="55"/>
        <end position="71"/>
    </location>
</feature>
<dbReference type="RefSeq" id="WP_209490987.1">
    <property type="nucleotide sequence ID" value="NZ_JAGGLC010000002.1"/>
</dbReference>
<dbReference type="Pfam" id="PF01066">
    <property type="entry name" value="CDP-OH_P_transf"/>
    <property type="match status" value="1"/>
</dbReference>
<feature type="transmembrane region" description="Helical" evidence="3">
    <location>
        <begin position="102"/>
        <end position="133"/>
    </location>
</feature>
<sequence>MTLDQYREVADRLLVPFVDAAEALGLTPDGVSVIAFVFAGAAGGTFALAGGQGPLWLYLVASFFVFANGWLDLVDGALARSLGTDSKGGDLLDHVLDRYADVLIIAGLAAGADAYALGLLAVTGVLLTSYLGTQIQAVGLGREYGGLLGRADRLALVGIVGVVAFVLPGDIVAGLGAVELLLVLFAAVGHLTAIQRFWGAWSDLS</sequence>
<dbReference type="PROSITE" id="PS00379">
    <property type="entry name" value="CDP_ALCOHOL_P_TRANSF"/>
    <property type="match status" value="1"/>
</dbReference>
<comment type="similarity">
    <text evidence="2">Belongs to the CDP-alcohol phosphatidyltransferase class-I family.</text>
</comment>
<dbReference type="GO" id="GO:0016780">
    <property type="term" value="F:phosphotransferase activity, for other substituted phosphate groups"/>
    <property type="evidence" value="ECO:0007669"/>
    <property type="project" value="InterPro"/>
</dbReference>
<evidence type="ECO:0000256" key="1">
    <source>
        <dbReference type="ARBA" id="ARBA00022679"/>
    </source>
</evidence>
<keyword evidence="3" id="KW-0472">Membrane</keyword>
<keyword evidence="5" id="KW-1185">Reference proteome</keyword>
<dbReference type="Gene3D" id="1.20.120.1760">
    <property type="match status" value="1"/>
</dbReference>
<dbReference type="EMBL" id="JAGGLC010000002">
    <property type="protein sequence ID" value="MBP1986700.1"/>
    <property type="molecule type" value="Genomic_DNA"/>
</dbReference>
<dbReference type="EC" id="2.7.8.39" evidence="4"/>
<evidence type="ECO:0000256" key="2">
    <source>
        <dbReference type="RuleBase" id="RU003750"/>
    </source>
</evidence>